<reference evidence="1 2" key="1">
    <citation type="submission" date="2020-02" db="EMBL/GenBank/DDBJ databases">
        <title>Pelistega sp. NLN82 were isolated from wild rodents of the Hainan Island.</title>
        <authorList>
            <person name="Niu N."/>
            <person name="Zhou J."/>
        </authorList>
    </citation>
    <scope>NUCLEOTIDE SEQUENCE [LARGE SCALE GENOMIC DNA]</scope>
    <source>
        <strain evidence="1 2">NLN82</strain>
    </source>
</reference>
<accession>A0A6L9Y8W2</accession>
<protein>
    <recommendedName>
        <fullName evidence="3">PIN domain-containing protein</fullName>
    </recommendedName>
</protein>
<proteinExistence type="predicted"/>
<sequence length="217" mass="25643">MRTLPILLDINDSSHEQPLSSSTSYAINTLITLDTCVLMHSFTRNLLLRLGKYHLCFPIWSQEIGIEWLRNAPRIWKVSPNIVEKEWDNMQIQYPLSNMGEVPIYENLFKRIDKKDRHVAYCALEGIHRFNPQESILLTWNIKDFHRKELHLQEISLKTPDEYLSTLWKTHTQVLTQLFLIGREEHLRLGLPDYTIPELLKRDKLYRLAKLAAQPQI</sequence>
<gene>
    <name evidence="1" type="ORF">F9B74_07545</name>
</gene>
<dbReference type="Proteomes" id="UP000477651">
    <property type="component" value="Unassembled WGS sequence"/>
</dbReference>
<comment type="caution">
    <text evidence="1">The sequence shown here is derived from an EMBL/GenBank/DDBJ whole genome shotgun (WGS) entry which is preliminary data.</text>
</comment>
<dbReference type="AlphaFoldDB" id="A0A6L9Y8W2"/>
<evidence type="ECO:0000313" key="2">
    <source>
        <dbReference type="Proteomes" id="UP000477651"/>
    </source>
</evidence>
<evidence type="ECO:0000313" key="1">
    <source>
        <dbReference type="EMBL" id="NEN76174.1"/>
    </source>
</evidence>
<name>A0A6L9Y8W2_9BURK</name>
<evidence type="ECO:0008006" key="3">
    <source>
        <dbReference type="Google" id="ProtNLM"/>
    </source>
</evidence>
<dbReference type="RefSeq" id="WP_163764656.1">
    <property type="nucleotide sequence ID" value="NZ_JAAGYR010000014.1"/>
</dbReference>
<dbReference type="EMBL" id="JAAGYR010000014">
    <property type="protein sequence ID" value="NEN76174.1"/>
    <property type="molecule type" value="Genomic_DNA"/>
</dbReference>
<organism evidence="1 2">
    <name type="scientific">Pelistega ratti</name>
    <dbReference type="NCBI Taxonomy" id="2652177"/>
    <lineage>
        <taxon>Bacteria</taxon>
        <taxon>Pseudomonadati</taxon>
        <taxon>Pseudomonadota</taxon>
        <taxon>Betaproteobacteria</taxon>
        <taxon>Burkholderiales</taxon>
        <taxon>Alcaligenaceae</taxon>
        <taxon>Pelistega</taxon>
    </lineage>
</organism>
<keyword evidence="2" id="KW-1185">Reference proteome</keyword>